<accession>A0A2W5QF84</accession>
<comment type="caution">
    <text evidence="1">The sequence shown here is derived from an EMBL/GenBank/DDBJ whole genome shotgun (WGS) entry which is preliminary data.</text>
</comment>
<name>A0A2W5QF84_9SPHN</name>
<organism evidence="1 2">
    <name type="scientific">Novosphingobium pentaromativorans</name>
    <dbReference type="NCBI Taxonomy" id="205844"/>
    <lineage>
        <taxon>Bacteria</taxon>
        <taxon>Pseudomonadati</taxon>
        <taxon>Pseudomonadota</taxon>
        <taxon>Alphaproteobacteria</taxon>
        <taxon>Sphingomonadales</taxon>
        <taxon>Sphingomonadaceae</taxon>
        <taxon>Novosphingobium</taxon>
    </lineage>
</organism>
<sequence length="85" mass="9150">MVAFAAQRGFEWAWRTMPEGGAWRAEVGLGERTIYDRLVTWVVKQPTQQAALELGITFAIGFYEKTASASAGSGAVTRSAARPSG</sequence>
<proteinExistence type="predicted"/>
<dbReference type="Proteomes" id="UP000249082">
    <property type="component" value="Unassembled WGS sequence"/>
</dbReference>
<reference evidence="1 2" key="1">
    <citation type="submission" date="2017-08" db="EMBL/GenBank/DDBJ databases">
        <title>Infants hospitalized years apart are colonized by the same room-sourced microbial strains.</title>
        <authorList>
            <person name="Brooks B."/>
            <person name="Olm M.R."/>
            <person name="Firek B.A."/>
            <person name="Baker R."/>
            <person name="Thomas B.C."/>
            <person name="Morowitz M.J."/>
            <person name="Banfield J.F."/>
        </authorList>
    </citation>
    <scope>NUCLEOTIDE SEQUENCE [LARGE SCALE GENOMIC DNA]</scope>
    <source>
        <strain evidence="1">S2_005_002_R2_33</strain>
    </source>
</reference>
<evidence type="ECO:0000313" key="2">
    <source>
        <dbReference type="Proteomes" id="UP000249082"/>
    </source>
</evidence>
<gene>
    <name evidence="1" type="ORF">DI555_06645</name>
</gene>
<evidence type="ECO:0000313" key="1">
    <source>
        <dbReference type="EMBL" id="PZQ56287.1"/>
    </source>
</evidence>
<dbReference type="AlphaFoldDB" id="A0A2W5QF84"/>
<protein>
    <submittedName>
        <fullName evidence="1">Uncharacterized protein</fullName>
    </submittedName>
</protein>
<dbReference type="EMBL" id="QFPX01000004">
    <property type="protein sequence ID" value="PZQ56287.1"/>
    <property type="molecule type" value="Genomic_DNA"/>
</dbReference>